<dbReference type="InterPro" id="IPR019350">
    <property type="entry name" value="RNA_pol_I-sp_TIF_RRN6-like"/>
</dbReference>
<dbReference type="EMBL" id="DS985216">
    <property type="protein sequence ID" value="EEY16907.1"/>
    <property type="molecule type" value="Genomic_DNA"/>
</dbReference>
<dbReference type="OrthoDB" id="4090074at2759"/>
<dbReference type="STRING" id="526221.C9SCU2"/>
<accession>C9SCU2</accession>
<dbReference type="PANTHER" id="PTHR28221:SF2">
    <property type="entry name" value="RNA POLYMERASE I-SPECIFIC TRANSCRIPTION INITIATION FACTOR RRN6"/>
    <property type="match status" value="1"/>
</dbReference>
<keyword evidence="4" id="KW-1185">Reference proteome</keyword>
<evidence type="ECO:0000256" key="1">
    <source>
        <dbReference type="SAM" id="MobiDB-lite"/>
    </source>
</evidence>
<dbReference type="GeneID" id="9533026"/>
<dbReference type="GO" id="GO:0001163">
    <property type="term" value="F:RNA polymerase I transcription regulatory region sequence-specific DNA binding"/>
    <property type="evidence" value="ECO:0007669"/>
    <property type="project" value="TreeGrafter"/>
</dbReference>
<evidence type="ECO:0000313" key="4">
    <source>
        <dbReference type="Proteomes" id="UP000008698"/>
    </source>
</evidence>
<dbReference type="InterPro" id="IPR048535">
    <property type="entry name" value="RRN6_beta-prop"/>
</dbReference>
<sequence length="673" mass="74072">MACRRFMRAGLQAKPDVWYPSSTTVKPNAISWDLQKQHKRWLAGTHPEAFTGMSDLLSDLMCESNEATRSANHPLLAIGQMANLTDPRRPRVRPVIAMAAGESGQLLRLSALRDSTWRWGTHQSPALHRLHLDADDVDEVAHWAHDDSPISQVKPAMSLVGNEPSRYIIVQKKLATTVLKPQYRTIPVAREHSGVGEDRERPSRIDPKPIMVVSDHDTGGRPHADVSYCPGSEGKPELLAVVDDFGYWYVWEMQGRSKVTRPGLEANLRFHGHIEQGILDVAPTQTETTMLAATHGILWIGASGSDWNHWDAALVAAVDSGGIPPSASSRATAFIVWSQKQLALVDLRTVTSAILDCPVRTTPKDLILDVKQNPANQRQIFVLTTTSLFWIEISPPVAAGQTASGPRILLSCAHLRSANNRFLKLKVHHGWSSLGDDASLVCLHSSRNPDIDIYAFGAHETTSLPQFQHHMVRVPGIGQGEDENGLEMQTFCLAPATLTASTPSTGPGAAHMDREDHFWQLFVLNQDLGLNCSLVVATSGSHDDVRLPDTLKVTGKKRKIVNQRRTAFIQQLAEVFAVPDAFGEMDELFRLRQGAGGDLALIQDGPGSARRWPRSKVEGVDLLFFRVGVSMETVAMESRRVEAKGSFQGFDLIHRAVAQCLGMEDQQLPLSTL</sequence>
<organism evidence="4">
    <name type="scientific">Verticillium alfalfae (strain VaMs.102 / ATCC MYA-4576 / FGSC 10136)</name>
    <name type="common">Verticillium wilt of alfalfa</name>
    <name type="synonym">Verticillium albo-atrum</name>
    <dbReference type="NCBI Taxonomy" id="526221"/>
    <lineage>
        <taxon>Eukaryota</taxon>
        <taxon>Fungi</taxon>
        <taxon>Dikarya</taxon>
        <taxon>Ascomycota</taxon>
        <taxon>Pezizomycotina</taxon>
        <taxon>Sordariomycetes</taxon>
        <taxon>Hypocreomycetidae</taxon>
        <taxon>Glomerellales</taxon>
        <taxon>Plectosphaerellaceae</taxon>
        <taxon>Verticillium</taxon>
    </lineage>
</organism>
<reference evidence="4" key="1">
    <citation type="journal article" date="2011" name="PLoS Pathog.">
        <title>Comparative genomics yields insights into niche adaptation of plant vascular wilt pathogens.</title>
        <authorList>
            <person name="Klosterman S.J."/>
            <person name="Subbarao K.V."/>
            <person name="Kang S."/>
            <person name="Veronese P."/>
            <person name="Gold S.E."/>
            <person name="Thomma B.P.H.J."/>
            <person name="Chen Z."/>
            <person name="Henrissat B."/>
            <person name="Lee Y.-H."/>
            <person name="Park J."/>
            <person name="Garcia-Pedrajas M.D."/>
            <person name="Barbara D.J."/>
            <person name="Anchieta A."/>
            <person name="de Jonge R."/>
            <person name="Santhanam P."/>
            <person name="Maruthachalam K."/>
            <person name="Atallah Z."/>
            <person name="Amyotte S.G."/>
            <person name="Paz Z."/>
            <person name="Inderbitzin P."/>
            <person name="Hayes R.J."/>
            <person name="Heiman D.I."/>
            <person name="Young S."/>
            <person name="Zeng Q."/>
            <person name="Engels R."/>
            <person name="Galagan J."/>
            <person name="Cuomo C.A."/>
            <person name="Dobinson K.F."/>
            <person name="Ma L.-J."/>
        </authorList>
    </citation>
    <scope>NUCLEOTIDE SEQUENCE [LARGE SCALE GENOMIC DNA]</scope>
    <source>
        <strain evidence="4">VaMs.102 / ATCC MYA-4576 / FGSC 10136</strain>
    </source>
</reference>
<proteinExistence type="predicted"/>
<dbReference type="GO" id="GO:0070860">
    <property type="term" value="C:RNA polymerase I core factor complex"/>
    <property type="evidence" value="ECO:0007669"/>
    <property type="project" value="TreeGrafter"/>
</dbReference>
<feature type="compositionally biased region" description="Basic and acidic residues" evidence="1">
    <location>
        <begin position="191"/>
        <end position="207"/>
    </location>
</feature>
<dbReference type="GO" id="GO:0042790">
    <property type="term" value="P:nucleolar large rRNA transcription by RNA polymerase I"/>
    <property type="evidence" value="ECO:0007669"/>
    <property type="project" value="TreeGrafter"/>
</dbReference>
<dbReference type="Proteomes" id="UP000008698">
    <property type="component" value="Unassembled WGS sequence"/>
</dbReference>
<dbReference type="GO" id="GO:0001179">
    <property type="term" value="F:RNA polymerase I general transcription initiation factor binding"/>
    <property type="evidence" value="ECO:0007669"/>
    <property type="project" value="TreeGrafter"/>
</dbReference>
<dbReference type="Pfam" id="PF10214">
    <property type="entry name" value="Rrn6_beta-prop"/>
    <property type="match status" value="1"/>
</dbReference>
<protein>
    <recommendedName>
        <fullName evidence="2">RRN6 beta-propeller domain-containing protein</fullName>
    </recommendedName>
</protein>
<gene>
    <name evidence="3" type="ORF">VDBG_03016</name>
</gene>
<feature type="region of interest" description="Disordered" evidence="1">
    <location>
        <begin position="191"/>
        <end position="221"/>
    </location>
</feature>
<dbReference type="PANTHER" id="PTHR28221">
    <property type="entry name" value="RNA POLYMERASE I-SPECIFIC TRANSCRIPTION INITIATION FACTOR RRN6"/>
    <property type="match status" value="1"/>
</dbReference>
<evidence type="ECO:0000259" key="2">
    <source>
        <dbReference type="Pfam" id="PF10214"/>
    </source>
</evidence>
<dbReference type="eggNOG" id="ENOG502QRAW">
    <property type="taxonomic scope" value="Eukaryota"/>
</dbReference>
<dbReference type="RefSeq" id="XP_003006877.1">
    <property type="nucleotide sequence ID" value="XM_003006831.1"/>
</dbReference>
<name>C9SCU2_VERA1</name>
<dbReference type="HOGENOM" id="CLU_408373_0_0_1"/>
<dbReference type="AlphaFoldDB" id="C9SCU2"/>
<dbReference type="KEGG" id="val:VDBG_03016"/>
<feature type="domain" description="RRN6 beta-propeller" evidence="2">
    <location>
        <begin position="73"/>
        <end position="467"/>
    </location>
</feature>
<evidence type="ECO:0000313" key="3">
    <source>
        <dbReference type="EMBL" id="EEY16907.1"/>
    </source>
</evidence>